<dbReference type="InterPro" id="IPR011012">
    <property type="entry name" value="Longin-like_dom_sf"/>
</dbReference>
<protein>
    <submittedName>
        <fullName evidence="14">Synaptobrevin homolog YKT6</fullName>
    </submittedName>
</protein>
<keyword evidence="4" id="KW-0472">Membrane</keyword>
<dbReference type="PANTHER" id="PTHR45806">
    <property type="entry name" value="SYNAPTOBREVIN HOMOLOG YKT6"/>
    <property type="match status" value="1"/>
</dbReference>
<comment type="function">
    <text evidence="8">Vesicular soluble NSF attachment protein receptor (v-SNARE) mediating vesicle docking and fusion to a specific acceptor cellular compartment. Functions in endoplasmic reticulum to Golgi transport; as part of a SNARE complex composed of GOSR1, GOSR2 and STX5. Functions in early/recycling endosome to TGN transport; as part of a SNARE complex composed of BET1L, GOSR1 and STX5. Has a S-palmitoyl transferase activity.</text>
</comment>
<dbReference type="PANTHER" id="PTHR45806:SF1">
    <property type="entry name" value="SYNAPTOBREVIN HOMOLOG YKT6"/>
    <property type="match status" value="1"/>
</dbReference>
<dbReference type="GO" id="GO:0030659">
    <property type="term" value="C:cytoplasmic vesicle membrane"/>
    <property type="evidence" value="ECO:0007669"/>
    <property type="project" value="UniProtKB-SubCell"/>
</dbReference>
<proteinExistence type="inferred from homology"/>
<keyword evidence="10" id="KW-0175">Coiled coil</keyword>
<dbReference type="Pfam" id="PF13774">
    <property type="entry name" value="Longin"/>
    <property type="match status" value="1"/>
</dbReference>
<evidence type="ECO:0000259" key="11">
    <source>
        <dbReference type="PROSITE" id="PS50859"/>
    </source>
</evidence>
<keyword evidence="3" id="KW-0488">Methylation</keyword>
<comment type="subcellular location">
    <subcellularLocation>
        <location evidence="9">Cytoplasmic vesicle membrane</location>
        <topology evidence="9">Lipid-anchor</topology>
        <orientation evidence="9">Cytoplasmic side</orientation>
    </subcellularLocation>
    <subcellularLocation>
        <location evidence="1">Golgi apparatus membrane</location>
        <topology evidence="1">Lipid-anchor</topology>
        <orientation evidence="1">Cytoplasmic side</orientation>
    </subcellularLocation>
</comment>
<dbReference type="OrthoDB" id="27923at2759"/>
<dbReference type="GeneID" id="111603385"/>
<evidence type="ECO:0000256" key="6">
    <source>
        <dbReference type="ARBA" id="ARBA00023288"/>
    </source>
</evidence>
<comment type="similarity">
    <text evidence="2">Belongs to the synaptobrevin family.</text>
</comment>
<accession>A0A6J1MBX6</accession>
<dbReference type="GO" id="GO:0006888">
    <property type="term" value="P:endoplasmic reticulum to Golgi vesicle-mediated transport"/>
    <property type="evidence" value="ECO:0007669"/>
    <property type="project" value="TreeGrafter"/>
</dbReference>
<keyword evidence="7" id="KW-0636">Prenylation</keyword>
<dbReference type="CTD" id="10652"/>
<evidence type="ECO:0000256" key="4">
    <source>
        <dbReference type="ARBA" id="ARBA00023136"/>
    </source>
</evidence>
<gene>
    <name evidence="14" type="primary">LOC111603385</name>
</gene>
<dbReference type="Gene3D" id="1.20.5.110">
    <property type="match status" value="1"/>
</dbReference>
<dbReference type="InterPro" id="IPR042855">
    <property type="entry name" value="V_SNARE_CC"/>
</dbReference>
<evidence type="ECO:0000256" key="3">
    <source>
        <dbReference type="ARBA" id="ARBA00022481"/>
    </source>
</evidence>
<dbReference type="SUPFAM" id="SSF64356">
    <property type="entry name" value="SNARE-like"/>
    <property type="match status" value="1"/>
</dbReference>
<dbReference type="Pfam" id="PF00957">
    <property type="entry name" value="Synaptobrevin"/>
    <property type="match status" value="1"/>
</dbReference>
<feature type="domain" description="V-SNARE coiled-coil homology" evidence="12">
    <location>
        <begin position="139"/>
        <end position="199"/>
    </location>
</feature>
<dbReference type="AlphaFoldDB" id="A0A6J1MBX6"/>
<dbReference type="Gene3D" id="3.30.450.50">
    <property type="entry name" value="Longin domain"/>
    <property type="match status" value="1"/>
</dbReference>
<dbReference type="SMART" id="SM01270">
    <property type="entry name" value="Longin"/>
    <property type="match status" value="1"/>
</dbReference>
<dbReference type="RefSeq" id="XP_023176712.1">
    <property type="nucleotide sequence ID" value="XM_023320944.2"/>
</dbReference>
<dbReference type="PROSITE" id="PS50892">
    <property type="entry name" value="V_SNARE"/>
    <property type="match status" value="1"/>
</dbReference>
<dbReference type="OMA" id="HYIGIIR"/>
<dbReference type="InterPro" id="IPR010908">
    <property type="entry name" value="Longin_dom"/>
</dbReference>
<feature type="domain" description="Longin" evidence="11">
    <location>
        <begin position="9"/>
        <end position="128"/>
    </location>
</feature>
<keyword evidence="13" id="KW-1185">Reference proteome</keyword>
<dbReference type="PROSITE" id="PS50859">
    <property type="entry name" value="LONGIN"/>
    <property type="match status" value="1"/>
</dbReference>
<dbReference type="KEGG" id="dhe:111603385"/>
<evidence type="ECO:0000256" key="10">
    <source>
        <dbReference type="PROSITE-ProRule" id="PRU00290"/>
    </source>
</evidence>
<sequence length="199" mass="22561">MVRLFTLSVFFKGASEARLLKTTSDLQSFSFFQRGTVNEFMTFASKTIVERTQPALRQSVKQDAYMCHVYVRADNLAGVLIADHEYPHRVAHTLITKILDDFTAKVSADQWQNGTDSSIAFDSLPAFLTKYQDPKEADPLTKMQTDLDETKIILKNTIESVLERGEKLEDMVTKSEQLSMQSKAFYKTAKKTNSCCSFT</sequence>
<reference evidence="14" key="1">
    <citation type="submission" date="2025-08" db="UniProtKB">
        <authorList>
            <consortium name="RefSeq"/>
        </authorList>
    </citation>
    <scope>IDENTIFICATION</scope>
    <source>
        <strain evidence="14">15085-1641.00</strain>
        <tissue evidence="14">Whole body</tissue>
    </source>
</reference>
<dbReference type="CDD" id="cd15867">
    <property type="entry name" value="R-SNARE_YKT6"/>
    <property type="match status" value="1"/>
</dbReference>
<keyword evidence="5" id="KW-0564">Palmitate</keyword>
<evidence type="ECO:0000256" key="1">
    <source>
        <dbReference type="ARBA" id="ARBA00004444"/>
    </source>
</evidence>
<dbReference type="InterPro" id="IPR045848">
    <property type="entry name" value="R-SNARE_YKT6"/>
</dbReference>
<evidence type="ECO:0000313" key="13">
    <source>
        <dbReference type="Proteomes" id="UP000504633"/>
    </source>
</evidence>
<evidence type="ECO:0000256" key="5">
    <source>
        <dbReference type="ARBA" id="ARBA00023139"/>
    </source>
</evidence>
<evidence type="ECO:0000256" key="8">
    <source>
        <dbReference type="ARBA" id="ARBA00025256"/>
    </source>
</evidence>
<dbReference type="CDD" id="cd14824">
    <property type="entry name" value="Longin"/>
    <property type="match status" value="1"/>
</dbReference>
<evidence type="ECO:0000256" key="2">
    <source>
        <dbReference type="ARBA" id="ARBA00008025"/>
    </source>
</evidence>
<organism evidence="13 14">
    <name type="scientific">Drosophila hydei</name>
    <name type="common">Fruit fly</name>
    <dbReference type="NCBI Taxonomy" id="7224"/>
    <lineage>
        <taxon>Eukaryota</taxon>
        <taxon>Metazoa</taxon>
        <taxon>Ecdysozoa</taxon>
        <taxon>Arthropoda</taxon>
        <taxon>Hexapoda</taxon>
        <taxon>Insecta</taxon>
        <taxon>Pterygota</taxon>
        <taxon>Neoptera</taxon>
        <taxon>Endopterygota</taxon>
        <taxon>Diptera</taxon>
        <taxon>Brachycera</taxon>
        <taxon>Muscomorpha</taxon>
        <taxon>Ephydroidea</taxon>
        <taxon>Drosophilidae</taxon>
        <taxon>Drosophila</taxon>
    </lineage>
</organism>
<dbReference type="Proteomes" id="UP000504633">
    <property type="component" value="Unplaced"/>
</dbReference>
<evidence type="ECO:0000256" key="7">
    <source>
        <dbReference type="ARBA" id="ARBA00023289"/>
    </source>
</evidence>
<name>A0A6J1MBX6_DROHY</name>
<dbReference type="GO" id="GO:0000139">
    <property type="term" value="C:Golgi membrane"/>
    <property type="evidence" value="ECO:0007669"/>
    <property type="project" value="UniProtKB-SubCell"/>
</dbReference>
<dbReference type="SUPFAM" id="SSF58038">
    <property type="entry name" value="SNARE fusion complex"/>
    <property type="match status" value="1"/>
</dbReference>
<evidence type="ECO:0000313" key="14">
    <source>
        <dbReference type="RefSeq" id="XP_023176712.1"/>
    </source>
</evidence>
<evidence type="ECO:0000256" key="9">
    <source>
        <dbReference type="ARBA" id="ARBA00025701"/>
    </source>
</evidence>
<dbReference type="FunFam" id="3.30.450.50:FF:000013">
    <property type="entry name" value="Synaptobrevin homolog YKT6"/>
    <property type="match status" value="1"/>
</dbReference>
<dbReference type="GO" id="GO:0005484">
    <property type="term" value="F:SNAP receptor activity"/>
    <property type="evidence" value="ECO:0007669"/>
    <property type="project" value="TreeGrafter"/>
</dbReference>
<keyword evidence="6" id="KW-0449">Lipoprotein</keyword>
<evidence type="ECO:0000259" key="12">
    <source>
        <dbReference type="PROSITE" id="PS50892"/>
    </source>
</evidence>